<dbReference type="Gene3D" id="1.20.81.30">
    <property type="entry name" value="Type II secretion system (T2SS), domain F"/>
    <property type="match status" value="1"/>
</dbReference>
<feature type="domain" description="VWFA" evidence="8">
    <location>
        <begin position="83"/>
        <end position="252"/>
    </location>
</feature>
<evidence type="ECO:0000313" key="9">
    <source>
        <dbReference type="EMBL" id="MDN4172973.1"/>
    </source>
</evidence>
<gene>
    <name evidence="9" type="ORF">QWY28_08480</name>
</gene>
<dbReference type="CDD" id="cd00198">
    <property type="entry name" value="vWFA"/>
    <property type="match status" value="1"/>
</dbReference>
<comment type="subcellular location">
    <subcellularLocation>
        <location evidence="1">Cell membrane</location>
        <topology evidence="1">Multi-pass membrane protein</topology>
    </subcellularLocation>
</comment>
<keyword evidence="4 6" id="KW-1133">Transmembrane helix</keyword>
<feature type="chain" id="PRO_5046351993" evidence="7">
    <location>
        <begin position="27"/>
        <end position="633"/>
    </location>
</feature>
<comment type="caution">
    <text evidence="9">The sequence shown here is derived from an EMBL/GenBank/DDBJ whole genome shotgun (WGS) entry which is preliminary data.</text>
</comment>
<dbReference type="Proteomes" id="UP001168620">
    <property type="component" value="Unassembled WGS sequence"/>
</dbReference>
<dbReference type="RefSeq" id="WP_300951964.1">
    <property type="nucleotide sequence ID" value="NZ_JAUHJQ010000002.1"/>
</dbReference>
<keyword evidence="7" id="KW-0732">Signal</keyword>
<feature type="transmembrane region" description="Helical" evidence="6">
    <location>
        <begin position="406"/>
        <end position="424"/>
    </location>
</feature>
<dbReference type="InterPro" id="IPR002035">
    <property type="entry name" value="VWF_A"/>
</dbReference>
<dbReference type="InterPro" id="IPR036465">
    <property type="entry name" value="vWFA_dom_sf"/>
</dbReference>
<evidence type="ECO:0000256" key="7">
    <source>
        <dbReference type="SAM" id="SignalP"/>
    </source>
</evidence>
<proteinExistence type="predicted"/>
<keyword evidence="3 6" id="KW-0812">Transmembrane</keyword>
<keyword evidence="5 6" id="KW-0472">Membrane</keyword>
<feature type="transmembrane region" description="Helical" evidence="6">
    <location>
        <begin position="312"/>
        <end position="333"/>
    </location>
</feature>
<dbReference type="InterPro" id="IPR018076">
    <property type="entry name" value="T2SS_GspF_dom"/>
</dbReference>
<dbReference type="PANTHER" id="PTHR35007">
    <property type="entry name" value="INTEGRAL MEMBRANE PROTEIN-RELATED"/>
    <property type="match status" value="1"/>
</dbReference>
<dbReference type="Pfam" id="PF00482">
    <property type="entry name" value="T2SSF"/>
    <property type="match status" value="1"/>
</dbReference>
<dbReference type="EMBL" id="JAUHJQ010000002">
    <property type="protein sequence ID" value="MDN4172973.1"/>
    <property type="molecule type" value="Genomic_DNA"/>
</dbReference>
<sequence>MRRAVLRLLALAAAVALGLAPSAALAADGSVAHVETTADGLQVLVSVPADVEVDLDDVTVTVDGVASPATAAPAGTSAAVRRTAVLAIDTSNSMRGDRFGSAKAAALAFVRTVPKDVELGIVSFAGTVTEALAPTTDRDAAREVIRSLSLSQETLLHDGVLAAVEMAGGEGQRSLLVLSDGADTSGTPLEDVTSAVEESGVALDVVALEQGDAALAALRELAGAGSGRLIEAGRTALADTFSAEAEALARQVLVTTSVPEGVTDAEATVEVTLGGEDPVVAQAFTTVQGAAPVAASAPPPVVEDAGWVPPSWVMYAGVGTLGLGLVALVVLLVPRAPAAPTAEERLTRYTAATGPGAAEGPRLDADQALAQAKDAAATVLRRNQSLDARITHRLEGAGSELKSSEWLLVHLGVLVAAGLVGLLLGRGNIVIGLLFLVLGALGPWLYLGVRRSRRRKAFNALLPDTLQLMSGSLAAGLSLAQSVDTIVREGADPVATEFKRVLVETRLGVPLEDALEGVAERFESKDFEWVVMAIKIQRQVGGNLAELLDTVAATMREREYLRRQVAALAAEGKLSAWVLGCLPPVFMFYLFLTQRDYVIVMFTEPLGILMLIGAAVILSVGAFWMSKLVKVEV</sequence>
<reference evidence="9" key="1">
    <citation type="submission" date="2023-06" db="EMBL/GenBank/DDBJ databases">
        <title>Draft genome sequence of Nocardioides sp. SOB77.</title>
        <authorList>
            <person name="Zhang G."/>
        </authorList>
    </citation>
    <scope>NUCLEOTIDE SEQUENCE</scope>
    <source>
        <strain evidence="9">SOB77</strain>
    </source>
</reference>
<evidence type="ECO:0000256" key="1">
    <source>
        <dbReference type="ARBA" id="ARBA00004651"/>
    </source>
</evidence>
<evidence type="ECO:0000256" key="5">
    <source>
        <dbReference type="ARBA" id="ARBA00023136"/>
    </source>
</evidence>
<evidence type="ECO:0000256" key="2">
    <source>
        <dbReference type="ARBA" id="ARBA00022475"/>
    </source>
</evidence>
<evidence type="ECO:0000256" key="4">
    <source>
        <dbReference type="ARBA" id="ARBA00022989"/>
    </source>
</evidence>
<dbReference type="InterPro" id="IPR042094">
    <property type="entry name" value="T2SS_GspF_sf"/>
</dbReference>
<protein>
    <submittedName>
        <fullName evidence="9">Type II secretion system F family protein</fullName>
    </submittedName>
</protein>
<evidence type="ECO:0000259" key="8">
    <source>
        <dbReference type="PROSITE" id="PS50234"/>
    </source>
</evidence>
<dbReference type="PANTHER" id="PTHR35007:SF1">
    <property type="entry name" value="PILUS ASSEMBLY PROTEIN"/>
    <property type="match status" value="1"/>
</dbReference>
<evidence type="ECO:0000256" key="6">
    <source>
        <dbReference type="SAM" id="Phobius"/>
    </source>
</evidence>
<feature type="transmembrane region" description="Helical" evidence="6">
    <location>
        <begin position="430"/>
        <end position="449"/>
    </location>
</feature>
<dbReference type="SUPFAM" id="SSF53300">
    <property type="entry name" value="vWA-like"/>
    <property type="match status" value="1"/>
</dbReference>
<feature type="transmembrane region" description="Helical" evidence="6">
    <location>
        <begin position="597"/>
        <end position="624"/>
    </location>
</feature>
<feature type="signal peptide" evidence="7">
    <location>
        <begin position="1"/>
        <end position="26"/>
    </location>
</feature>
<keyword evidence="2" id="KW-1003">Cell membrane</keyword>
<dbReference type="PROSITE" id="PS50234">
    <property type="entry name" value="VWFA"/>
    <property type="match status" value="1"/>
</dbReference>
<dbReference type="Pfam" id="PF13519">
    <property type="entry name" value="VWA_2"/>
    <property type="match status" value="1"/>
</dbReference>
<dbReference type="Gene3D" id="3.40.50.410">
    <property type="entry name" value="von Willebrand factor, type A domain"/>
    <property type="match status" value="1"/>
</dbReference>
<evidence type="ECO:0000313" key="10">
    <source>
        <dbReference type="Proteomes" id="UP001168620"/>
    </source>
</evidence>
<organism evidence="9 10">
    <name type="scientific">Nocardioides oceani</name>
    <dbReference type="NCBI Taxonomy" id="3058369"/>
    <lineage>
        <taxon>Bacteria</taxon>
        <taxon>Bacillati</taxon>
        <taxon>Actinomycetota</taxon>
        <taxon>Actinomycetes</taxon>
        <taxon>Propionibacteriales</taxon>
        <taxon>Nocardioidaceae</taxon>
        <taxon>Nocardioides</taxon>
    </lineage>
</organism>
<accession>A0ABT8FE64</accession>
<name>A0ABT8FE64_9ACTN</name>
<keyword evidence="10" id="KW-1185">Reference proteome</keyword>
<dbReference type="SMART" id="SM00327">
    <property type="entry name" value="VWA"/>
    <property type="match status" value="1"/>
</dbReference>
<evidence type="ECO:0000256" key="3">
    <source>
        <dbReference type="ARBA" id="ARBA00022692"/>
    </source>
</evidence>
<feature type="transmembrane region" description="Helical" evidence="6">
    <location>
        <begin position="565"/>
        <end position="591"/>
    </location>
</feature>